<dbReference type="InterPro" id="IPR036663">
    <property type="entry name" value="Fumarylacetoacetase_C_sf"/>
</dbReference>
<dbReference type="GO" id="GO:0044281">
    <property type="term" value="P:small molecule metabolic process"/>
    <property type="evidence" value="ECO:0007669"/>
    <property type="project" value="UniProtKB-ARBA"/>
</dbReference>
<dbReference type="PANTHER" id="PTHR42796:SF4">
    <property type="entry name" value="FUMARYLACETOACETATE HYDROLASE DOMAIN-CONTAINING PROTEIN 2A"/>
    <property type="match status" value="1"/>
</dbReference>
<protein>
    <submittedName>
        <fullName evidence="4">2-keto-4-pentenoate hydratase/2-oxohepta-3-ene-1,7-dioic acid hydratase in catechol pathway</fullName>
    </submittedName>
</protein>
<dbReference type="SUPFAM" id="SSF56529">
    <property type="entry name" value="FAH"/>
    <property type="match status" value="1"/>
</dbReference>
<dbReference type="InterPro" id="IPR011234">
    <property type="entry name" value="Fumarylacetoacetase-like_C"/>
</dbReference>
<dbReference type="PANTHER" id="PTHR42796">
    <property type="entry name" value="FUMARYLACETOACETATE HYDROLASE DOMAIN-CONTAINING PROTEIN 2A-RELATED"/>
    <property type="match status" value="1"/>
</dbReference>
<comment type="caution">
    <text evidence="4">The sequence shown here is derived from an EMBL/GenBank/DDBJ whole genome shotgun (WGS) entry which is preliminary data.</text>
</comment>
<dbReference type="GO" id="GO:0046872">
    <property type="term" value="F:metal ion binding"/>
    <property type="evidence" value="ECO:0007669"/>
    <property type="project" value="UniProtKB-KW"/>
</dbReference>
<evidence type="ECO:0000259" key="3">
    <source>
        <dbReference type="Pfam" id="PF01557"/>
    </source>
</evidence>
<comment type="similarity">
    <text evidence="1">Belongs to the FAH family.</text>
</comment>
<keyword evidence="5" id="KW-1185">Reference proteome</keyword>
<dbReference type="InterPro" id="IPR051121">
    <property type="entry name" value="FAH"/>
</dbReference>
<evidence type="ECO:0000313" key="4">
    <source>
        <dbReference type="EMBL" id="TQL51506.1"/>
    </source>
</evidence>
<gene>
    <name evidence="4" type="ORF">FB467_2653</name>
</gene>
<dbReference type="Pfam" id="PF01557">
    <property type="entry name" value="FAA_hydrolase"/>
    <property type="match status" value="1"/>
</dbReference>
<sequence>MRIGNLGGRLVLVDPDSEHATDVERASDGRFGAHPQAVFERWAEFVQWAADVDPSAGEPFDPARLGPPVPRPPQVFGIGLNYRDHAEEAGLELPEEPMVFTKFPSSVTGPYAEVRLPSDRCDYEVELVVVIGQEGHAISADRAWDHVAGLTVGQDLSERAVQFRGKPPQFSMGKSYPGFSPVGPVLVTPEEFADRDRLAIGCSSGEEVLQDGTTADMVFPVADLIARLSAIVRLLPGDLIFTGTPAGVGAVRKPRRYLSRGEVIVSTIEGIGQLRTTLG</sequence>
<dbReference type="RefSeq" id="WP_141785497.1">
    <property type="nucleotide sequence ID" value="NZ_BAAAIK010000011.1"/>
</dbReference>
<dbReference type="GO" id="GO:0003824">
    <property type="term" value="F:catalytic activity"/>
    <property type="evidence" value="ECO:0007669"/>
    <property type="project" value="InterPro"/>
</dbReference>
<evidence type="ECO:0000313" key="5">
    <source>
        <dbReference type="Proteomes" id="UP000319516"/>
    </source>
</evidence>
<dbReference type="Proteomes" id="UP000319516">
    <property type="component" value="Unassembled WGS sequence"/>
</dbReference>
<dbReference type="AlphaFoldDB" id="A0A542YTU4"/>
<dbReference type="Gene3D" id="3.90.850.10">
    <property type="entry name" value="Fumarylacetoacetase-like, C-terminal domain"/>
    <property type="match status" value="1"/>
</dbReference>
<proteinExistence type="inferred from homology"/>
<evidence type="ECO:0000256" key="2">
    <source>
        <dbReference type="ARBA" id="ARBA00022723"/>
    </source>
</evidence>
<keyword evidence="2" id="KW-0479">Metal-binding</keyword>
<evidence type="ECO:0000256" key="1">
    <source>
        <dbReference type="ARBA" id="ARBA00010211"/>
    </source>
</evidence>
<dbReference type="OrthoDB" id="9805307at2"/>
<reference evidence="4 5" key="1">
    <citation type="submission" date="2019-06" db="EMBL/GenBank/DDBJ databases">
        <title>Sequencing the genomes of 1000 actinobacteria strains.</title>
        <authorList>
            <person name="Klenk H.-P."/>
        </authorList>
    </citation>
    <scope>NUCLEOTIDE SEQUENCE [LARGE SCALE GENOMIC DNA]</scope>
    <source>
        <strain evidence="4 5">DSM 12335</strain>
    </source>
</reference>
<organism evidence="4 5">
    <name type="scientific">Ornithinicoccus hortensis</name>
    <dbReference type="NCBI Taxonomy" id="82346"/>
    <lineage>
        <taxon>Bacteria</taxon>
        <taxon>Bacillati</taxon>
        <taxon>Actinomycetota</taxon>
        <taxon>Actinomycetes</taxon>
        <taxon>Micrococcales</taxon>
        <taxon>Intrasporangiaceae</taxon>
        <taxon>Ornithinicoccus</taxon>
    </lineage>
</organism>
<dbReference type="EMBL" id="VFOP01000001">
    <property type="protein sequence ID" value="TQL51506.1"/>
    <property type="molecule type" value="Genomic_DNA"/>
</dbReference>
<name>A0A542YTU4_9MICO</name>
<feature type="domain" description="Fumarylacetoacetase-like C-terminal" evidence="3">
    <location>
        <begin position="75"/>
        <end position="278"/>
    </location>
</feature>
<accession>A0A542YTU4</accession>